<keyword evidence="2" id="KW-1185">Reference proteome</keyword>
<name>A0ACD3SNL5_9BURK</name>
<protein>
    <submittedName>
        <fullName evidence="1">ABC transporter permease subunit</fullName>
    </submittedName>
</protein>
<evidence type="ECO:0000313" key="1">
    <source>
        <dbReference type="EMBL" id="TMS57822.1"/>
    </source>
</evidence>
<reference evidence="1" key="1">
    <citation type="submission" date="2019-05" db="EMBL/GenBank/DDBJ databases">
        <title>Revised genome assembly of Burkholderiaceae (previously Ralstonia) sp. PBA.</title>
        <authorList>
            <person name="Gan H.M."/>
        </authorList>
    </citation>
    <scope>NUCLEOTIDE SEQUENCE</scope>
    <source>
        <strain evidence="1">PBA</strain>
    </source>
</reference>
<accession>A0ACD3SNL5</accession>
<proteinExistence type="predicted"/>
<organism evidence="1 2">
    <name type="scientific">Imbroritus primus</name>
    <dbReference type="NCBI Taxonomy" id="3058603"/>
    <lineage>
        <taxon>Bacteria</taxon>
        <taxon>Pseudomonadati</taxon>
        <taxon>Pseudomonadota</taxon>
        <taxon>Betaproteobacteria</taxon>
        <taxon>Burkholderiales</taxon>
        <taxon>Burkholderiaceae</taxon>
        <taxon>Imbroritus</taxon>
    </lineage>
</organism>
<dbReference type="EMBL" id="AKCV02000017">
    <property type="protein sequence ID" value="TMS57822.1"/>
    <property type="molecule type" value="Genomic_DNA"/>
</dbReference>
<gene>
    <name evidence="1" type="ORF">MW7_010105</name>
</gene>
<sequence length="609" mass="66327">MSGPASTPLAAAPAGPTAPQRSLLGRVSKLWPLLPAILFLGVFFAFPISTLLYLSFFDDSGAASLVNYQRLVSDDVYIKVLLITLKTAGWTTVFALIGAYPVAYLLATVKGSTRNSLAVWVLMPLWTSFLVRAFAWMVLLGRNGAINDLLMALGIVDMPLRMIYNFTGVMVGMVHCMLPLCVMTMLPTMENIDSNLVKAASTLGARRGEAFWRIYFPLSMPGVAAGGLLVFITSLGFFITPALLGGAGETMIVQLIIFQVNQMLNWGFAGAIAVLFLVTTLVIFFFYDQLVGLSTLSGSAHTGKRGIIGRLGAWLGNRVLGVLAVTCATVGRLLDAILPRPSQQKAPRAVSRGVLWFTALLVIVFLCVPAFFVVPVSFTQEAFLNWPPKGFTLKWYDMVFASHEWLAAIGRSFLIGILSAVCGMLIGVPVSFFIARNQFAGKSAVLAFVLSPIIIPHIIIAVSLFYLFSQISLVGTLTGMVIGHTVLTIPYVVITVMSVLKNYDVRLDQAAWTLGANRLKTLRYITLPIIRSGMIAAFMFAFIISFDELTIALFVTGGEVTTLPKMMWDDALLKVSPVLAAVASLLLLFMTALILLSEYFQRRGKRRAR</sequence>
<comment type="caution">
    <text evidence="1">The sequence shown here is derived from an EMBL/GenBank/DDBJ whole genome shotgun (WGS) entry which is preliminary data.</text>
</comment>
<evidence type="ECO:0000313" key="2">
    <source>
        <dbReference type="Proteomes" id="UP000004277"/>
    </source>
</evidence>
<dbReference type="Proteomes" id="UP000004277">
    <property type="component" value="Unassembled WGS sequence"/>
</dbReference>